<reference evidence="2" key="1">
    <citation type="submission" date="2022-11" db="UniProtKB">
        <authorList>
            <consortium name="WormBaseParasite"/>
        </authorList>
    </citation>
    <scope>IDENTIFICATION</scope>
</reference>
<proteinExistence type="predicted"/>
<protein>
    <submittedName>
        <fullName evidence="2">Uncharacterized protein</fullName>
    </submittedName>
</protein>
<dbReference type="WBParaSite" id="JU765_v2.g16327.t1">
    <property type="protein sequence ID" value="JU765_v2.g16327.t1"/>
    <property type="gene ID" value="JU765_v2.g16327"/>
</dbReference>
<accession>A0AC34QHF2</accession>
<evidence type="ECO:0000313" key="2">
    <source>
        <dbReference type="WBParaSite" id="JU765_v2.g16327.t1"/>
    </source>
</evidence>
<dbReference type="Proteomes" id="UP000887576">
    <property type="component" value="Unplaced"/>
</dbReference>
<evidence type="ECO:0000313" key="1">
    <source>
        <dbReference type="Proteomes" id="UP000887576"/>
    </source>
</evidence>
<organism evidence="1 2">
    <name type="scientific">Panagrolaimus sp. JU765</name>
    <dbReference type="NCBI Taxonomy" id="591449"/>
    <lineage>
        <taxon>Eukaryota</taxon>
        <taxon>Metazoa</taxon>
        <taxon>Ecdysozoa</taxon>
        <taxon>Nematoda</taxon>
        <taxon>Chromadorea</taxon>
        <taxon>Rhabditida</taxon>
        <taxon>Tylenchina</taxon>
        <taxon>Panagrolaimomorpha</taxon>
        <taxon>Panagrolaimoidea</taxon>
        <taxon>Panagrolaimidae</taxon>
        <taxon>Panagrolaimus</taxon>
    </lineage>
</organism>
<name>A0AC34QHF2_9BILA</name>
<sequence>MADGNCHPTRYRVDGSESSVSNATQSGSSHKMTPLEKILASEPKFGNWKVVHDDKRSEYRINGKCIKCISKTITEQPKDPRHLRPKPDVYLKVVKYSQKSASKVSHFAVSLLDIFSHITEDDLKSMIQPAFSNFDSIQDQIDIYRTLPPYDMACIEFPSSEVMEKCYDELSKRYNELTFNRPSVVKDPFCLKLAKKYFKLAGHIIQPTKILSEHVANLYDIHRKMDKNLPLPEGYYDKMKLDLEQKKAKEEKLREQELAETAAKLEAEERRKAAEKLEAEARQKAAEKLEIESKEAEKLKAPSNLDKKPSRWSEAGPSKSDSKFQDYRHERNRSGSRWDQSAKTGKSSDYKSARASSPISSDDDRRFHRHFSPNRRHRSYRRSDRRSRTPPRRQNHDRYRSDKEKEQPPIKKEEQVDDIPDSRRMDPVERLRRLHMTVETRQQSPKVPPPPQRQPSFTIQQNQNPPPFVPVYPAFSWNPNAYDVTSYSFGFQPPPMFLNPPPPPEKKQDEKEIAYHNLLSKVVDEVKERIRQKLDVQFRNQVALEAKERARKHIETERRAYAAKQAAIKAAATPVPKKVIPPIPFDKPFDIFQCGPIPKKPDYKKLVEVPVKVEKKRSPSPSSSSSSSSPSPSSSSTSSSSSESSESEVIETAFEILKKHMKKVDDMQQIVNDDEKKVTKLQNEIQILKTDKTAKEHRKRLREKLEKFQELMEKHKKEFTAALMELPALRSEAAAENSDEWNELLEHEMAQKIKSDKEAKKQAEIKAAAAKKEAKEAHRRAAEMEKAMKTYEKRQKKEESKQNIKPTLFDSDAEEVKTKNANTPAQKAEIKKKVESVPEPKKLDEIPKSEVKPSTKQTSAKKFKYSESDDSSSEASEESEYNPSDASTPPRPTKQRAIKRKKSPQSASRVVPIKKIKTEPKKPKIEIPDDSQLNLEEGEEEYESVDEIDYDSKYTTLDQYYFGCKVKDLKPRTHIDLLSTDFWEEAEEEYDYEMEEEEEPRDFFVIPDPLPRPGFGARIRYDRRTRFEEYLNTMSMTQCTFDEEELMYLEMAFERSVADKELPYPYCFKWRNPVYPPEPEEFAEPLFKNDVFEYYPDPDLYLLAPVPRGAARLHGLFKYTKMEKVLRRRLTLPTRLEITADDRQMVKNYQQQYRTENTLLRQLRTAGLEGASLLKSNALASRPTCVTFAPSRIHDWGLFTLEDIKAKSMIIEYIGEICRSTIVDEREKRYLRSGIGSSYLFRIDQNWVIDATRMGNSARFINHSCTPNSYARVVKGRHIAIYSKRFIEAGEEITYDYKFPVEDTKIPCFCNSQYCRGTLN</sequence>